<reference evidence="1" key="1">
    <citation type="submission" date="2020-03" db="EMBL/GenBank/DDBJ databases">
        <title>The deep terrestrial virosphere.</title>
        <authorList>
            <person name="Holmfeldt K."/>
            <person name="Nilsson E."/>
            <person name="Simone D."/>
            <person name="Lopez-Fernandez M."/>
            <person name="Wu X."/>
            <person name="de Brujin I."/>
            <person name="Lundin D."/>
            <person name="Andersson A."/>
            <person name="Bertilsson S."/>
            <person name="Dopson M."/>
        </authorList>
    </citation>
    <scope>NUCLEOTIDE SEQUENCE</scope>
    <source>
        <strain evidence="1">TM448B00799</strain>
    </source>
</reference>
<proteinExistence type="predicted"/>
<gene>
    <name evidence="1" type="ORF">TM448B00799_0004</name>
</gene>
<dbReference type="EMBL" id="MT144660">
    <property type="protein sequence ID" value="QJH96730.1"/>
    <property type="molecule type" value="Genomic_DNA"/>
</dbReference>
<name>A0A6M3XFS5_9ZZZZ</name>
<evidence type="ECO:0000313" key="1">
    <source>
        <dbReference type="EMBL" id="QJH96730.1"/>
    </source>
</evidence>
<protein>
    <submittedName>
        <fullName evidence="1">Uncharacterized protein</fullName>
    </submittedName>
</protein>
<sequence>MSKVSKNLLDKTRELEDKFLTSTFLAPVRGEVAVRISGLTYKLDVNPPGFEGWAVLKPKDFTTAIVTGDPQPHQIYDYLKNFPSLRCILLKKIKGKTWLALPFNLSDSMQRFRIKKPFLVHLVERGDVFEHIRAVHDGASFWFESIDTGVSLEKTEKMREGITKQQEKIQLKDFIREEKMAYSFVLSTVKEELVDREERKIKNALKRGGAELSSYSEAEGGYVVKWKFEGEEYTTVVRKEDLTVTSAGFCLSGRDELFDLTSIISVRREYTQRRG</sequence>
<organism evidence="1">
    <name type="scientific">viral metagenome</name>
    <dbReference type="NCBI Taxonomy" id="1070528"/>
    <lineage>
        <taxon>unclassified sequences</taxon>
        <taxon>metagenomes</taxon>
        <taxon>organismal metagenomes</taxon>
    </lineage>
</organism>
<dbReference type="AlphaFoldDB" id="A0A6M3XFS5"/>
<accession>A0A6M3XFS5</accession>